<comment type="pathway">
    <text evidence="3 12">Amine and polyamine biosynthesis; ectoine biosynthesis; L-ectoine from L-aspartate 4-semialdehyde: step 1/3.</text>
</comment>
<dbReference type="GO" id="GO:0019491">
    <property type="term" value="P:ectoine biosynthetic process"/>
    <property type="evidence" value="ECO:0007669"/>
    <property type="project" value="UniProtKB-UniPathway"/>
</dbReference>
<comment type="similarity">
    <text evidence="4 11">Belongs to the class-III pyridoxal-phosphate-dependent aminotransferase family.</text>
</comment>
<dbReference type="InterPro" id="IPR005814">
    <property type="entry name" value="Aminotrans_3"/>
</dbReference>
<evidence type="ECO:0000256" key="7">
    <source>
        <dbReference type="ARBA" id="ARBA00022576"/>
    </source>
</evidence>
<dbReference type="GO" id="GO:0030170">
    <property type="term" value="F:pyridoxal phosphate binding"/>
    <property type="evidence" value="ECO:0007669"/>
    <property type="project" value="InterPro"/>
</dbReference>
<dbReference type="NCBIfam" id="TIGR02407">
    <property type="entry name" value="ectoine_ectB"/>
    <property type="match status" value="1"/>
</dbReference>
<evidence type="ECO:0000313" key="14">
    <source>
        <dbReference type="Proteomes" id="UP000190042"/>
    </source>
</evidence>
<gene>
    <name evidence="13" type="ORF">SAMN04244570_2079</name>
</gene>
<dbReference type="PROSITE" id="PS00600">
    <property type="entry name" value="AA_TRANSFER_CLASS_3"/>
    <property type="match status" value="1"/>
</dbReference>
<dbReference type="NCBIfam" id="NF006733">
    <property type="entry name" value="PRK09264.1"/>
    <property type="match status" value="1"/>
</dbReference>
<evidence type="ECO:0000256" key="2">
    <source>
        <dbReference type="ARBA" id="ARBA00002189"/>
    </source>
</evidence>
<dbReference type="NCBIfam" id="TIGR00709">
    <property type="entry name" value="dat"/>
    <property type="match status" value="1"/>
</dbReference>
<dbReference type="InterPro" id="IPR049704">
    <property type="entry name" value="Aminotrans_3_PPA_site"/>
</dbReference>
<dbReference type="AlphaFoldDB" id="A0A1T4Y9D5"/>
<dbReference type="Gene3D" id="3.90.1150.10">
    <property type="entry name" value="Aspartate Aminotransferase, domain 1"/>
    <property type="match status" value="1"/>
</dbReference>
<evidence type="ECO:0000256" key="5">
    <source>
        <dbReference type="ARBA" id="ARBA00013155"/>
    </source>
</evidence>
<dbReference type="CDD" id="cd00610">
    <property type="entry name" value="OAT_like"/>
    <property type="match status" value="1"/>
</dbReference>
<comment type="catalytic activity">
    <reaction evidence="10 12">
        <text>L-2,4-diaminobutanoate + 2-oxoglutarate = L-aspartate 4-semialdehyde + L-glutamate</text>
        <dbReference type="Rhea" id="RHEA:11160"/>
        <dbReference type="ChEBI" id="CHEBI:16810"/>
        <dbReference type="ChEBI" id="CHEBI:29985"/>
        <dbReference type="ChEBI" id="CHEBI:58761"/>
        <dbReference type="ChEBI" id="CHEBI:537519"/>
        <dbReference type="EC" id="2.6.1.76"/>
    </reaction>
</comment>
<evidence type="ECO:0000256" key="3">
    <source>
        <dbReference type="ARBA" id="ARBA00004946"/>
    </source>
</evidence>
<dbReference type="InterPro" id="IPR015424">
    <property type="entry name" value="PyrdxlP-dep_Trfase"/>
</dbReference>
<proteinExistence type="inferred from homology"/>
<dbReference type="PIRSF" id="PIRSF000521">
    <property type="entry name" value="Transaminase_4ab_Lys_Orn"/>
    <property type="match status" value="1"/>
</dbReference>
<evidence type="ECO:0000256" key="1">
    <source>
        <dbReference type="ARBA" id="ARBA00001933"/>
    </source>
</evidence>
<dbReference type="GO" id="GO:0045303">
    <property type="term" value="F:diaminobutyrate-2-oxoglutarate transaminase activity"/>
    <property type="evidence" value="ECO:0007669"/>
    <property type="project" value="UniProtKB-EC"/>
</dbReference>
<accession>A0A1T4Y9D5</accession>
<organism evidence="13 14">
    <name type="scientific">Sporosarcina newyorkensis</name>
    <dbReference type="NCBI Taxonomy" id="759851"/>
    <lineage>
        <taxon>Bacteria</taxon>
        <taxon>Bacillati</taxon>
        <taxon>Bacillota</taxon>
        <taxon>Bacilli</taxon>
        <taxon>Bacillales</taxon>
        <taxon>Caryophanaceae</taxon>
        <taxon>Sporosarcina</taxon>
    </lineage>
</organism>
<dbReference type="UniPathway" id="UPA00067">
    <property type="reaction ID" value="UER00121"/>
</dbReference>
<dbReference type="GO" id="GO:0047307">
    <property type="term" value="F:diaminobutyrate-pyruvate transaminase activity"/>
    <property type="evidence" value="ECO:0007669"/>
    <property type="project" value="InterPro"/>
</dbReference>
<reference evidence="14" key="1">
    <citation type="submission" date="2017-02" db="EMBL/GenBank/DDBJ databases">
        <authorList>
            <person name="Varghese N."/>
            <person name="Submissions S."/>
        </authorList>
    </citation>
    <scope>NUCLEOTIDE SEQUENCE [LARGE SCALE GENOMIC DNA]</scope>
    <source>
        <strain evidence="14">DSM 23966</strain>
    </source>
</reference>
<comment type="function">
    <text evidence="2 12">Catalyzes reversively the conversion of L-aspartate beta-semialdehyde (ASA) to L-2,4-diaminobutyrate (DABA) by transamination with L-glutamate.</text>
</comment>
<dbReference type="PANTHER" id="PTHR43552">
    <property type="entry name" value="DIAMINOBUTYRATE--2-OXOGLUTARATE AMINOTRANSFERASE"/>
    <property type="match status" value="1"/>
</dbReference>
<evidence type="ECO:0000256" key="8">
    <source>
        <dbReference type="ARBA" id="ARBA00022679"/>
    </source>
</evidence>
<sequence>MVLTKSQKVMEVFENHESQVRSYSRSFPTVFERAKGYKMWDTEGKEYIDFFAGAGALNYGHNNDKMKEKLIEYIQDDGIAHSLDMGTTVRKEFLERFNEVILKPRNMDYKVMFPGPTGTNTVESALKIARKVTGRQNIISFTNGFHGMTLGALSVTGNSYNRGGAGVPLNNTTSMPFDTFLEEGQSLNFLKKYLADASSGLDLPAAMILETVQGEGGINPASFEWLREIERLCRNYDILLIVDDVQAGCGRTGTFFSFEPAGVKPDIVCLSKSIGGYGLPLALTLIKPQYDMFGPAEHNGTFRGNNLAILAATEALSYWETDEFAKSVQEKSKLITKRMETIVEEYPQLKATTRGRGFMQGIVCGEGKEDYADKICAKAFEKGLIIETSGPEGEVVKFLGSLIIDEKGIQQGFDILEEAIEDVVKN</sequence>
<keyword evidence="8 12" id="KW-0808">Transferase</keyword>
<dbReference type="InterPro" id="IPR015421">
    <property type="entry name" value="PyrdxlP-dep_Trfase_major"/>
</dbReference>
<protein>
    <recommendedName>
        <fullName evidence="6 12">Diaminobutyrate--2-oxoglutarate transaminase</fullName>
        <ecNumber evidence="5 12">2.6.1.76</ecNumber>
    </recommendedName>
    <alternativeName>
        <fullName evidence="12">DABA aminotransferase</fullName>
    </alternativeName>
</protein>
<dbReference type="Gene3D" id="3.40.640.10">
    <property type="entry name" value="Type I PLP-dependent aspartate aminotransferase-like (Major domain)"/>
    <property type="match status" value="1"/>
</dbReference>
<keyword evidence="14" id="KW-1185">Reference proteome</keyword>
<keyword evidence="9 11" id="KW-0663">Pyridoxal phosphate</keyword>
<dbReference type="PANTHER" id="PTHR43552:SF2">
    <property type="entry name" value="DIAMINOBUTYRATE--2-OXOGLUTARATE TRANSAMINASE"/>
    <property type="match status" value="1"/>
</dbReference>
<dbReference type="InterPro" id="IPR004637">
    <property type="entry name" value="Dat"/>
</dbReference>
<dbReference type="SUPFAM" id="SSF53383">
    <property type="entry name" value="PLP-dependent transferases"/>
    <property type="match status" value="1"/>
</dbReference>
<evidence type="ECO:0000256" key="4">
    <source>
        <dbReference type="ARBA" id="ARBA00008954"/>
    </source>
</evidence>
<evidence type="ECO:0000256" key="10">
    <source>
        <dbReference type="ARBA" id="ARBA00049111"/>
    </source>
</evidence>
<evidence type="ECO:0000256" key="9">
    <source>
        <dbReference type="ARBA" id="ARBA00022898"/>
    </source>
</evidence>
<dbReference type="InterPro" id="IPR015422">
    <property type="entry name" value="PyrdxlP-dep_Trfase_small"/>
</dbReference>
<keyword evidence="7 12" id="KW-0032">Aminotransferase</keyword>
<evidence type="ECO:0000313" key="13">
    <source>
        <dbReference type="EMBL" id="SKA98454.1"/>
    </source>
</evidence>
<dbReference type="Pfam" id="PF00202">
    <property type="entry name" value="Aminotran_3"/>
    <property type="match status" value="1"/>
</dbReference>
<dbReference type="InterPro" id="IPR012773">
    <property type="entry name" value="Ectoine_EctB"/>
</dbReference>
<evidence type="ECO:0000256" key="12">
    <source>
        <dbReference type="RuleBase" id="RU365034"/>
    </source>
</evidence>
<dbReference type="EMBL" id="FUYJ01000003">
    <property type="protein sequence ID" value="SKA98454.1"/>
    <property type="molecule type" value="Genomic_DNA"/>
</dbReference>
<dbReference type="Proteomes" id="UP000190042">
    <property type="component" value="Unassembled WGS sequence"/>
</dbReference>
<evidence type="ECO:0000256" key="6">
    <source>
        <dbReference type="ARBA" id="ARBA00014798"/>
    </source>
</evidence>
<dbReference type="RefSeq" id="WP_009766477.1">
    <property type="nucleotide sequence ID" value="NZ_FUYJ01000003.1"/>
</dbReference>
<comment type="cofactor">
    <cofactor evidence="1 12">
        <name>pyridoxal 5'-phosphate</name>
        <dbReference type="ChEBI" id="CHEBI:597326"/>
    </cofactor>
</comment>
<name>A0A1T4Y9D5_9BACL</name>
<dbReference type="EC" id="2.6.1.76" evidence="5 12"/>
<evidence type="ECO:0000256" key="11">
    <source>
        <dbReference type="RuleBase" id="RU003560"/>
    </source>
</evidence>